<dbReference type="Pfam" id="PF24996">
    <property type="entry name" value="NANM"/>
    <property type="match status" value="1"/>
</dbReference>
<keyword evidence="3" id="KW-1185">Reference proteome</keyword>
<dbReference type="SUPFAM" id="SSF117281">
    <property type="entry name" value="Kelch motif"/>
    <property type="match status" value="1"/>
</dbReference>
<dbReference type="AlphaFoldDB" id="D2PRS7"/>
<reference evidence="2 3" key="2">
    <citation type="journal article" date="2010" name="Stand. Genomic Sci.">
        <title>Complete genome sequence of Kribbella flavida type strain (IFO 14399).</title>
        <authorList>
            <person name="Pukall R."/>
            <person name="Lapidus A."/>
            <person name="Glavina Del Rio T."/>
            <person name="Copeland A."/>
            <person name="Tice H."/>
            <person name="Cheng J.-F."/>
            <person name="Lucas S."/>
            <person name="Chen F."/>
            <person name="Nolan M."/>
            <person name="LaButti K."/>
            <person name="Pati A."/>
            <person name="Ivanova N."/>
            <person name="Mavrommatis K."/>
            <person name="Mikhailova N."/>
            <person name="Pitluck S."/>
            <person name="Bruce D."/>
            <person name="Goodwin L."/>
            <person name="Land M."/>
            <person name="Hauser L."/>
            <person name="Chang Y.-J."/>
            <person name="Jeffries C.D."/>
            <person name="Chen A."/>
            <person name="Palaniappan K."/>
            <person name="Chain P."/>
            <person name="Rohde M."/>
            <person name="Goeker M."/>
            <person name="Bristow J."/>
            <person name="Eisen J.A."/>
            <person name="Markowitz V."/>
            <person name="Hugenholtz P."/>
            <person name="Kyrpides N.C."/>
            <person name="Klenk H.-P."/>
            <person name="Brettin T."/>
        </authorList>
    </citation>
    <scope>NUCLEOTIDE SEQUENCE [LARGE SCALE GENOMIC DNA]</scope>
    <source>
        <strain evidence="3">DSM 17836 / JCM 10339 / NBRC 14399</strain>
    </source>
</reference>
<dbReference type="KEGG" id="kfl:Kfla_0128"/>
<evidence type="ECO:0000256" key="1">
    <source>
        <dbReference type="SAM" id="MobiDB-lite"/>
    </source>
</evidence>
<dbReference type="OrthoDB" id="198899at2"/>
<dbReference type="STRING" id="479435.Kfla_0128"/>
<dbReference type="Gene3D" id="2.120.10.80">
    <property type="entry name" value="Kelch-type beta propeller"/>
    <property type="match status" value="1"/>
</dbReference>
<feature type="compositionally biased region" description="Low complexity" evidence="1">
    <location>
        <begin position="45"/>
        <end position="59"/>
    </location>
</feature>
<accession>D2PRS7</accession>
<name>D2PRS7_KRIFD</name>
<reference evidence="3" key="1">
    <citation type="submission" date="2009-09" db="EMBL/GenBank/DDBJ databases">
        <title>The complete genome of Kribbella flavida DSM 17836.</title>
        <authorList>
            <consortium name="US DOE Joint Genome Institute (JGI-PGF)"/>
            <person name="Lucas S."/>
            <person name="Copeland A."/>
            <person name="Lapidus A."/>
            <person name="Glavina del Rio T."/>
            <person name="Dalin E."/>
            <person name="Tice H."/>
            <person name="Bruce D."/>
            <person name="Goodwin L."/>
            <person name="Pitluck S."/>
            <person name="Kyrpides N."/>
            <person name="Mavromatis K."/>
            <person name="Ivanova N."/>
            <person name="Saunders E."/>
            <person name="Brettin T."/>
            <person name="Detter J.C."/>
            <person name="Han C."/>
            <person name="Larimer F."/>
            <person name="Land M."/>
            <person name="Hauser L."/>
            <person name="Markowitz V."/>
            <person name="Cheng J.-F."/>
            <person name="Hugenholtz P."/>
            <person name="Woyke T."/>
            <person name="Wu D."/>
            <person name="Pukall R."/>
            <person name="Klenk H.-P."/>
            <person name="Eisen J.A."/>
        </authorList>
    </citation>
    <scope>NUCLEOTIDE SEQUENCE [LARGE SCALE GENOMIC DNA]</scope>
    <source>
        <strain evidence="3">DSM 17836 / JCM 10339 / NBRC 14399</strain>
    </source>
</reference>
<sequence>MSGPVSASAAARRPSAPTPGRRGLLAGGIAVSAAPFVVGHSTAEAAGPAGRPSPAGAAGTWSRLPDLPPNRVDWHPAAPVGKSYWTQLGLAGPIAGSHRGHLLVGGGANFPEPALTSNRPTTLGKVYWNELFVLRPGATRWSDPIRLPDAIAYPACVSTPYGVLVIGGEGFRGGPSGTGLAPAQKFADVFLLRADGTRSALPDLPRPMSYAVAGLLGSTVFVAEGPDFFSLDLARPDRGWTALPPWPGPPRSVAVGVAADGRFHLLSGRAQLPDKSWRFYTDVYAYDPRRARWSRLPDLPFCVTAGLAHPTRGGFLVLGGDKDLARWNLIQHHTALRDAAPPGSPTWTEHNNVITWTYDHHTGFNPEILQYTAGRWKVVGHFPGPPQVTTPAVPHANGLAVLTGEIRPGVRTATNWHFRP</sequence>
<dbReference type="Proteomes" id="UP000007967">
    <property type="component" value="Chromosome"/>
</dbReference>
<proteinExistence type="predicted"/>
<evidence type="ECO:0000313" key="2">
    <source>
        <dbReference type="EMBL" id="ADB29257.1"/>
    </source>
</evidence>
<organism evidence="2 3">
    <name type="scientific">Kribbella flavida (strain DSM 17836 / JCM 10339 / NBRC 14399)</name>
    <dbReference type="NCBI Taxonomy" id="479435"/>
    <lineage>
        <taxon>Bacteria</taxon>
        <taxon>Bacillati</taxon>
        <taxon>Actinomycetota</taxon>
        <taxon>Actinomycetes</taxon>
        <taxon>Propionibacteriales</taxon>
        <taxon>Kribbellaceae</taxon>
        <taxon>Kribbella</taxon>
    </lineage>
</organism>
<feature type="region of interest" description="Disordered" evidence="1">
    <location>
        <begin position="1"/>
        <end position="23"/>
    </location>
</feature>
<protein>
    <submittedName>
        <fullName evidence="2">Kelch repeat-containing protein</fullName>
    </submittedName>
</protein>
<dbReference type="RefSeq" id="WP_012917814.1">
    <property type="nucleotide sequence ID" value="NC_013729.1"/>
</dbReference>
<dbReference type="InterPro" id="IPR056734">
    <property type="entry name" value="NANM"/>
</dbReference>
<dbReference type="HOGENOM" id="CLU_054027_1_0_11"/>
<gene>
    <name evidence="2" type="ordered locus">Kfla_0128</name>
</gene>
<dbReference type="EMBL" id="CP001736">
    <property type="protein sequence ID" value="ADB29257.1"/>
    <property type="molecule type" value="Genomic_DNA"/>
</dbReference>
<feature type="region of interest" description="Disordered" evidence="1">
    <location>
        <begin position="45"/>
        <end position="64"/>
    </location>
</feature>
<evidence type="ECO:0000313" key="3">
    <source>
        <dbReference type="Proteomes" id="UP000007967"/>
    </source>
</evidence>
<dbReference type="eggNOG" id="COG3055">
    <property type="taxonomic scope" value="Bacteria"/>
</dbReference>
<dbReference type="InterPro" id="IPR015915">
    <property type="entry name" value="Kelch-typ_b-propeller"/>
</dbReference>